<evidence type="ECO:0000256" key="2">
    <source>
        <dbReference type="ARBA" id="ARBA00004906"/>
    </source>
</evidence>
<dbReference type="CDD" id="cd16454">
    <property type="entry name" value="RING-H2_PA-TM-RING"/>
    <property type="match status" value="1"/>
</dbReference>
<keyword evidence="3" id="KW-0808">Transferase</keyword>
<evidence type="ECO:0000256" key="4">
    <source>
        <dbReference type="ARBA" id="ARBA00022692"/>
    </source>
</evidence>
<dbReference type="GO" id="GO:0016740">
    <property type="term" value="F:transferase activity"/>
    <property type="evidence" value="ECO:0007669"/>
    <property type="project" value="UniProtKB-KW"/>
</dbReference>
<dbReference type="PROSITE" id="PS50089">
    <property type="entry name" value="ZF_RING_2"/>
    <property type="match status" value="1"/>
</dbReference>
<evidence type="ECO:0000256" key="9">
    <source>
        <dbReference type="ARBA" id="ARBA00023136"/>
    </source>
</evidence>
<dbReference type="InterPro" id="IPR044600">
    <property type="entry name" value="ATL1/ATL16-like"/>
</dbReference>
<name>A0A9P1FK48_9DINO</name>
<dbReference type="PANTHER" id="PTHR46913">
    <property type="entry name" value="RING-H2 FINGER PROTEIN ATL16"/>
    <property type="match status" value="1"/>
</dbReference>
<keyword evidence="8 11" id="KW-1133">Transmembrane helix</keyword>
<dbReference type="AlphaFoldDB" id="A0A9P1FK48"/>
<evidence type="ECO:0000256" key="3">
    <source>
        <dbReference type="ARBA" id="ARBA00022679"/>
    </source>
</evidence>
<reference evidence="14" key="2">
    <citation type="submission" date="2024-04" db="EMBL/GenBank/DDBJ databases">
        <authorList>
            <person name="Chen Y."/>
            <person name="Shah S."/>
            <person name="Dougan E. K."/>
            <person name="Thang M."/>
            <person name="Chan C."/>
        </authorList>
    </citation>
    <scope>NUCLEOTIDE SEQUENCE [LARGE SCALE GENOMIC DNA]</scope>
</reference>
<evidence type="ECO:0000256" key="1">
    <source>
        <dbReference type="ARBA" id="ARBA00004167"/>
    </source>
</evidence>
<proteinExistence type="predicted"/>
<evidence type="ECO:0000259" key="12">
    <source>
        <dbReference type="PROSITE" id="PS50089"/>
    </source>
</evidence>
<evidence type="ECO:0000256" key="10">
    <source>
        <dbReference type="PROSITE-ProRule" id="PRU00175"/>
    </source>
</evidence>
<evidence type="ECO:0000256" key="6">
    <source>
        <dbReference type="ARBA" id="ARBA00022771"/>
    </source>
</evidence>
<dbReference type="Pfam" id="PF13639">
    <property type="entry name" value="zf-RING_2"/>
    <property type="match status" value="1"/>
</dbReference>
<evidence type="ECO:0000313" key="14">
    <source>
        <dbReference type="EMBL" id="CAL1130840.1"/>
    </source>
</evidence>
<accession>A0A9P1FK48</accession>
<dbReference type="InterPro" id="IPR013083">
    <property type="entry name" value="Znf_RING/FYVE/PHD"/>
</dbReference>
<dbReference type="EMBL" id="CAMXCT010000345">
    <property type="protein sequence ID" value="CAI3977465.1"/>
    <property type="molecule type" value="Genomic_DNA"/>
</dbReference>
<dbReference type="GO" id="GO:0008270">
    <property type="term" value="F:zinc ion binding"/>
    <property type="evidence" value="ECO:0007669"/>
    <property type="project" value="UniProtKB-KW"/>
</dbReference>
<gene>
    <name evidence="13" type="ORF">C1SCF055_LOCUS5603</name>
</gene>
<dbReference type="GO" id="GO:0016020">
    <property type="term" value="C:membrane"/>
    <property type="evidence" value="ECO:0007669"/>
    <property type="project" value="UniProtKB-SubCell"/>
</dbReference>
<keyword evidence="7" id="KW-0862">Zinc</keyword>
<dbReference type="SUPFAM" id="SSF57850">
    <property type="entry name" value="RING/U-box"/>
    <property type="match status" value="1"/>
</dbReference>
<evidence type="ECO:0000256" key="7">
    <source>
        <dbReference type="ARBA" id="ARBA00022833"/>
    </source>
</evidence>
<keyword evidence="9 11" id="KW-0472">Membrane</keyword>
<reference evidence="13" key="1">
    <citation type="submission" date="2022-10" db="EMBL/GenBank/DDBJ databases">
        <authorList>
            <person name="Chen Y."/>
            <person name="Dougan E. K."/>
            <person name="Chan C."/>
            <person name="Rhodes N."/>
            <person name="Thang M."/>
        </authorList>
    </citation>
    <scope>NUCLEOTIDE SEQUENCE</scope>
</reference>
<comment type="subcellular location">
    <subcellularLocation>
        <location evidence="1">Membrane</location>
        <topology evidence="1">Single-pass membrane protein</topology>
    </subcellularLocation>
</comment>
<keyword evidence="16" id="KW-1185">Reference proteome</keyword>
<evidence type="ECO:0000313" key="15">
    <source>
        <dbReference type="EMBL" id="CAL4764777.1"/>
    </source>
</evidence>
<keyword evidence="4 11" id="KW-0812">Transmembrane</keyword>
<dbReference type="Gene3D" id="3.30.40.10">
    <property type="entry name" value="Zinc/RING finger domain, C3HC4 (zinc finger)"/>
    <property type="match status" value="1"/>
</dbReference>
<keyword evidence="5" id="KW-0479">Metal-binding</keyword>
<dbReference type="GO" id="GO:0016567">
    <property type="term" value="P:protein ubiquitination"/>
    <property type="evidence" value="ECO:0007669"/>
    <property type="project" value="InterPro"/>
</dbReference>
<sequence>MFSPSSSASEAGEAGFLPYREVHAHPCTRLLVATLTVLETAAVVPTLWLEQRLGHANHAVEQIVLRVALMLLRLNPIWRVLSMCLYYCAFSRCMAMLPFPFQWRCRQWFQMFQSESCSRLPEMRWGAVVTLDLWFFLTTHLIGAEEPLATISIALLIVNSLLCILDILALVILLLQGKQNVAEVYPVVTFQRPKEIKWCISETAGTEGTGSTCAICLSEFGEGESVQLLPCGHVFHTDCITHWLQVSHYCPMRCPELVLPPRFEFGATLPPGQLYESGRAESIVTQYDGPLLESGQGTEVDVIPELLVLPGQVPRS</sequence>
<comment type="pathway">
    <text evidence="2">Protein modification; protein ubiquitination.</text>
</comment>
<comment type="caution">
    <text evidence="13">The sequence shown here is derived from an EMBL/GenBank/DDBJ whole genome shotgun (WGS) entry which is preliminary data.</text>
</comment>
<dbReference type="OrthoDB" id="437183at2759"/>
<dbReference type="Proteomes" id="UP001152797">
    <property type="component" value="Unassembled WGS sequence"/>
</dbReference>
<dbReference type="SMART" id="SM00184">
    <property type="entry name" value="RING"/>
    <property type="match status" value="1"/>
</dbReference>
<dbReference type="PANTHER" id="PTHR46913:SF1">
    <property type="entry name" value="RING-H2 FINGER PROTEIN ATL16"/>
    <property type="match status" value="1"/>
</dbReference>
<feature type="transmembrane region" description="Helical" evidence="11">
    <location>
        <begin position="148"/>
        <end position="175"/>
    </location>
</feature>
<evidence type="ECO:0000313" key="16">
    <source>
        <dbReference type="Proteomes" id="UP001152797"/>
    </source>
</evidence>
<dbReference type="EMBL" id="CAMXCT030000345">
    <property type="protein sequence ID" value="CAL4764777.1"/>
    <property type="molecule type" value="Genomic_DNA"/>
</dbReference>
<dbReference type="InterPro" id="IPR001841">
    <property type="entry name" value="Znf_RING"/>
</dbReference>
<protein>
    <submittedName>
        <fullName evidence="15">E3 ubiquitin ligase BIG BROTHER-related</fullName>
    </submittedName>
</protein>
<feature type="domain" description="RING-type" evidence="12">
    <location>
        <begin position="213"/>
        <end position="252"/>
    </location>
</feature>
<dbReference type="EMBL" id="CAMXCT020000345">
    <property type="protein sequence ID" value="CAL1130840.1"/>
    <property type="molecule type" value="Genomic_DNA"/>
</dbReference>
<evidence type="ECO:0000256" key="5">
    <source>
        <dbReference type="ARBA" id="ARBA00022723"/>
    </source>
</evidence>
<evidence type="ECO:0000256" key="8">
    <source>
        <dbReference type="ARBA" id="ARBA00022989"/>
    </source>
</evidence>
<keyword evidence="6 10" id="KW-0863">Zinc-finger</keyword>
<evidence type="ECO:0000313" key="13">
    <source>
        <dbReference type="EMBL" id="CAI3977465.1"/>
    </source>
</evidence>
<evidence type="ECO:0000256" key="11">
    <source>
        <dbReference type="SAM" id="Phobius"/>
    </source>
</evidence>
<organism evidence="13">
    <name type="scientific">Cladocopium goreaui</name>
    <dbReference type="NCBI Taxonomy" id="2562237"/>
    <lineage>
        <taxon>Eukaryota</taxon>
        <taxon>Sar</taxon>
        <taxon>Alveolata</taxon>
        <taxon>Dinophyceae</taxon>
        <taxon>Suessiales</taxon>
        <taxon>Symbiodiniaceae</taxon>
        <taxon>Cladocopium</taxon>
    </lineage>
</organism>